<dbReference type="FunFam" id="3.30.420.40:FF:000124">
    <property type="entry name" value="Carbamoyltransferase HypF"/>
    <property type="match status" value="1"/>
</dbReference>
<dbReference type="InterPro" id="IPR055128">
    <property type="entry name" value="HypF_C_2"/>
</dbReference>
<dbReference type="PIRSF" id="PIRSF006256">
    <property type="entry name" value="CMPcnvr_hdrg_mat"/>
    <property type="match status" value="1"/>
</dbReference>
<dbReference type="PATRIC" id="fig|1121307.3.peg.1866"/>
<dbReference type="PROSITE" id="PS00150">
    <property type="entry name" value="ACYLPHOSPHATASE_1"/>
    <property type="match status" value="1"/>
</dbReference>
<sequence>MIRKLVKVKGNVQGVGFRPFVYKIATENKLKGFVRNDSNGVYIEVEGEKNSIDIFLKDLNNRAPLLSRIDDISVLNLEVIGHKRFQVIESQRDKGTVPMLPDIATCDNCLRDIEEVGRRYRYPFTNCTNCGPRYSITKSLPYDREGTTMNDFSMCSKCKEEYENLIDRRFHSQPICCRECGPSLKLLDRNGEIVKCNDEIKSIVELLRKGNILCVKGLTGYNLICITSEKVVEKLRGWKRRARKPLGIMMKNIDIVRKYCYISRLEEDTLSGSVKPIVILEKVNKGDMNSISNLSTLGVVLPYTPLHVMLFQDGIESLVFTSANRGSEPIIYEDHELDKVQEIADYYLLHNRDIHIGVDDSIVKVQGEAVRVIRPGRGYYPLSIKKEVTDGIISFGALMKNTISLSKDNYVFTSPYIGDIDSLATEKRYKKVFDNFKNIYDIDEKLLAYDLHLYMKSNPILSESSIDKLQIYHHHAHIVSCMAENGYFNSVIGIAFDGLGYGEDGELLGGEFLICTVKSYERKGYINPFVLPGGDGATLSPWKIGIGLIYTATKSRDFLNSVFKDEEDVDVILKMIDKKINCPHTSSIGRLFDGIASILGFKGDISYEGEAAVYLEELAKGGKYSGIYDYKVSAEPFTIDTTGIIRGILKDMKLSISYEDIALKLHNTIIGFVAYICIRLRNESSINTVALSGGVFQNGLLLEGIYNSLKNNGFKVLTHRIVPCNDSGISLGQIFIANELIKDA</sequence>
<dbReference type="InterPro" id="IPR036046">
    <property type="entry name" value="Acylphosphatase-like_dom_sf"/>
</dbReference>
<evidence type="ECO:0000256" key="5">
    <source>
        <dbReference type="ARBA" id="ARBA00022723"/>
    </source>
</evidence>
<comment type="caution">
    <text evidence="14">The sequence shown here is derived from an EMBL/GenBank/DDBJ whole genome shotgun (WGS) entry which is preliminary data.</text>
</comment>
<dbReference type="STRING" id="1121307.CLCY_4c02100"/>
<dbReference type="GO" id="GO:0016874">
    <property type="term" value="F:ligase activity"/>
    <property type="evidence" value="ECO:0007669"/>
    <property type="project" value="UniProtKB-UniRule"/>
</dbReference>
<proteinExistence type="inferred from homology"/>
<keyword evidence="6" id="KW-0863">Zinc-finger</keyword>
<dbReference type="OrthoDB" id="9808093at2"/>
<dbReference type="Gene3D" id="3.30.420.40">
    <property type="match status" value="1"/>
</dbReference>
<dbReference type="GO" id="GO:0008270">
    <property type="term" value="F:zinc ion binding"/>
    <property type="evidence" value="ECO:0007669"/>
    <property type="project" value="UniProtKB-KW"/>
</dbReference>
<dbReference type="InterPro" id="IPR051060">
    <property type="entry name" value="Carbamoyltrans_HypF-like"/>
</dbReference>
<dbReference type="SUPFAM" id="SSF55821">
    <property type="entry name" value="YrdC/RibB"/>
    <property type="match status" value="1"/>
</dbReference>
<dbReference type="GO" id="GO:0003998">
    <property type="term" value="F:acylphosphatase activity"/>
    <property type="evidence" value="ECO:0007669"/>
    <property type="project" value="UniProtKB-EC"/>
</dbReference>
<dbReference type="PROSITE" id="PS51163">
    <property type="entry name" value="YRDC"/>
    <property type="match status" value="1"/>
</dbReference>
<gene>
    <name evidence="14" type="primary">hypF2</name>
    <name evidence="14" type="ORF">CLCY_4c02100</name>
</gene>
<evidence type="ECO:0000313" key="14">
    <source>
        <dbReference type="EMBL" id="KMT22237.1"/>
    </source>
</evidence>
<dbReference type="Pfam" id="PF17788">
    <property type="entry name" value="HypF_C"/>
    <property type="match status" value="1"/>
</dbReference>
<evidence type="ECO:0000256" key="1">
    <source>
        <dbReference type="ARBA" id="ARBA00004711"/>
    </source>
</evidence>
<dbReference type="PANTHER" id="PTHR42959:SF1">
    <property type="entry name" value="CARBAMOYLTRANSFERASE HYPF"/>
    <property type="match status" value="1"/>
</dbReference>
<dbReference type="GO" id="GO:0016743">
    <property type="term" value="F:carboxyl- or carbamoyltransferase activity"/>
    <property type="evidence" value="ECO:0007669"/>
    <property type="project" value="UniProtKB-UniRule"/>
</dbReference>
<comment type="similarity">
    <text evidence="2">Belongs to the acylphosphatase family.</text>
</comment>
<dbReference type="InterPro" id="IPR011125">
    <property type="entry name" value="Znf_HypF"/>
</dbReference>
<evidence type="ECO:0000256" key="6">
    <source>
        <dbReference type="ARBA" id="ARBA00022771"/>
    </source>
</evidence>
<dbReference type="SUPFAM" id="SSF54975">
    <property type="entry name" value="Acylphosphatase/BLUF domain-like"/>
    <property type="match status" value="1"/>
</dbReference>
<keyword evidence="15" id="KW-1185">Reference proteome</keyword>
<evidence type="ECO:0000259" key="13">
    <source>
        <dbReference type="PROSITE" id="PS51163"/>
    </source>
</evidence>
<organism evidence="14 15">
    <name type="scientific">Clostridium cylindrosporum DSM 605</name>
    <dbReference type="NCBI Taxonomy" id="1121307"/>
    <lineage>
        <taxon>Bacteria</taxon>
        <taxon>Bacillati</taxon>
        <taxon>Bacillota</taxon>
        <taxon>Clostridia</taxon>
        <taxon>Eubacteriales</taxon>
        <taxon>Clostridiaceae</taxon>
        <taxon>Clostridium</taxon>
    </lineage>
</organism>
<feature type="active site" evidence="11">
    <location>
        <position position="36"/>
    </location>
</feature>
<dbReference type="UniPathway" id="UPA00335"/>
<dbReference type="InterPro" id="IPR004421">
    <property type="entry name" value="Carbamoyltransferase_HypF"/>
</dbReference>
<keyword evidence="7" id="KW-0862">Zinc</keyword>
<evidence type="ECO:0000256" key="11">
    <source>
        <dbReference type="PROSITE-ProRule" id="PRU00520"/>
    </source>
</evidence>
<evidence type="ECO:0000256" key="8">
    <source>
        <dbReference type="ARBA" id="ARBA00047645"/>
    </source>
</evidence>
<comment type="catalytic activity">
    <reaction evidence="8 11">
        <text>an acyl phosphate + H2O = a carboxylate + phosphate + H(+)</text>
        <dbReference type="Rhea" id="RHEA:14965"/>
        <dbReference type="ChEBI" id="CHEBI:15377"/>
        <dbReference type="ChEBI" id="CHEBI:15378"/>
        <dbReference type="ChEBI" id="CHEBI:29067"/>
        <dbReference type="ChEBI" id="CHEBI:43474"/>
        <dbReference type="ChEBI" id="CHEBI:59918"/>
        <dbReference type="EC" id="3.6.1.7"/>
    </reaction>
</comment>
<dbReference type="InterPro" id="IPR001792">
    <property type="entry name" value="Acylphosphatase-like_dom"/>
</dbReference>
<keyword evidence="11" id="KW-0378">Hydrolase</keyword>
<dbReference type="Pfam" id="PF01300">
    <property type="entry name" value="Sua5_yciO_yrdC"/>
    <property type="match status" value="1"/>
</dbReference>
<feature type="domain" description="Acylphosphatase-like" evidence="12">
    <location>
        <begin position="3"/>
        <end position="89"/>
    </location>
</feature>
<dbReference type="NCBIfam" id="TIGR00143">
    <property type="entry name" value="hypF"/>
    <property type="match status" value="1"/>
</dbReference>
<dbReference type="InterPro" id="IPR017945">
    <property type="entry name" value="DHBP_synth_RibB-like_a/b_dom"/>
</dbReference>
<dbReference type="Pfam" id="PF00708">
    <property type="entry name" value="Acylphosphatase"/>
    <property type="match status" value="1"/>
</dbReference>
<evidence type="ECO:0000256" key="7">
    <source>
        <dbReference type="ARBA" id="ARBA00022833"/>
    </source>
</evidence>
<dbReference type="SUPFAM" id="SSF53067">
    <property type="entry name" value="Actin-like ATPase domain"/>
    <property type="match status" value="1"/>
</dbReference>
<comment type="similarity">
    <text evidence="3 10">Belongs to the carbamoyltransferase HypF family.</text>
</comment>
<accession>A0A0J8D8M6</accession>
<dbReference type="PROSITE" id="PS51160">
    <property type="entry name" value="ACYLPHOSPHATASE_3"/>
    <property type="match status" value="1"/>
</dbReference>
<protein>
    <recommendedName>
        <fullName evidence="10">Carbamoyltransferase</fullName>
        <ecNumber evidence="10">6.2.-.-</ecNumber>
    </recommendedName>
</protein>
<dbReference type="Gene3D" id="3.30.110.120">
    <property type="match status" value="1"/>
</dbReference>
<evidence type="ECO:0000256" key="3">
    <source>
        <dbReference type="ARBA" id="ARBA00008097"/>
    </source>
</evidence>
<reference evidence="14 15" key="1">
    <citation type="submission" date="2015-06" db="EMBL/GenBank/DDBJ databases">
        <title>Draft genome sequence of the purine-degrading Clostridium cylindrosporum HC-1 (DSM 605).</title>
        <authorList>
            <person name="Poehlein A."/>
            <person name="Schiel-Bengelsdorf B."/>
            <person name="Bengelsdorf F."/>
            <person name="Daniel R."/>
            <person name="Duerre P."/>
        </authorList>
    </citation>
    <scope>NUCLEOTIDE SEQUENCE [LARGE SCALE GENOMIC DNA]</scope>
    <source>
        <strain evidence="14 15">DSM 605</strain>
    </source>
</reference>
<dbReference type="GO" id="GO:0003725">
    <property type="term" value="F:double-stranded RNA binding"/>
    <property type="evidence" value="ECO:0007669"/>
    <property type="project" value="InterPro"/>
</dbReference>
<evidence type="ECO:0000259" key="12">
    <source>
        <dbReference type="PROSITE" id="PS51160"/>
    </source>
</evidence>
<dbReference type="GO" id="GO:0051604">
    <property type="term" value="P:protein maturation"/>
    <property type="evidence" value="ECO:0007669"/>
    <property type="project" value="TreeGrafter"/>
</dbReference>
<dbReference type="InterPro" id="IPR043129">
    <property type="entry name" value="ATPase_NBD"/>
</dbReference>
<evidence type="ECO:0000313" key="15">
    <source>
        <dbReference type="Proteomes" id="UP000036756"/>
    </source>
</evidence>
<dbReference type="InterPro" id="IPR041440">
    <property type="entry name" value="HypF_C"/>
</dbReference>
<dbReference type="Gene3D" id="3.30.420.360">
    <property type="match status" value="1"/>
</dbReference>
<dbReference type="InterPro" id="IPR017968">
    <property type="entry name" value="Acylphosphatase_CS"/>
</dbReference>
<dbReference type="EC" id="6.2.-.-" evidence="10"/>
<evidence type="ECO:0000256" key="4">
    <source>
        <dbReference type="ARBA" id="ARBA00022598"/>
    </source>
</evidence>
<feature type="active site" evidence="11">
    <location>
        <position position="18"/>
    </location>
</feature>
<keyword evidence="4" id="KW-0436">Ligase</keyword>
<dbReference type="Pfam" id="PF07503">
    <property type="entry name" value="zf-HYPF"/>
    <property type="match status" value="2"/>
</dbReference>
<dbReference type="InterPro" id="IPR006070">
    <property type="entry name" value="Sua5-like_dom"/>
</dbReference>
<feature type="domain" description="YrdC-like" evidence="13">
    <location>
        <begin position="197"/>
        <end position="378"/>
    </location>
</feature>
<comment type="catalytic activity">
    <reaction evidence="9">
        <text>C-terminal L-cysteinyl-[HypE protein] + carbamoyl phosphate + ATP + H2O = C-terminal S-carboxamide-L-cysteinyl-[HypE protein] + AMP + phosphate + diphosphate + H(+)</text>
        <dbReference type="Rhea" id="RHEA:55636"/>
        <dbReference type="Rhea" id="RHEA-COMP:14247"/>
        <dbReference type="Rhea" id="RHEA-COMP:14392"/>
        <dbReference type="ChEBI" id="CHEBI:15377"/>
        <dbReference type="ChEBI" id="CHEBI:15378"/>
        <dbReference type="ChEBI" id="CHEBI:30616"/>
        <dbReference type="ChEBI" id="CHEBI:33019"/>
        <dbReference type="ChEBI" id="CHEBI:43474"/>
        <dbReference type="ChEBI" id="CHEBI:58228"/>
        <dbReference type="ChEBI" id="CHEBI:76913"/>
        <dbReference type="ChEBI" id="CHEBI:139126"/>
        <dbReference type="ChEBI" id="CHEBI:456215"/>
    </reaction>
</comment>
<dbReference type="Proteomes" id="UP000036756">
    <property type="component" value="Unassembled WGS sequence"/>
</dbReference>
<keyword evidence="14" id="KW-0808">Transferase</keyword>
<dbReference type="AlphaFoldDB" id="A0A0J8D8M6"/>
<evidence type="ECO:0000256" key="9">
    <source>
        <dbReference type="ARBA" id="ARBA00048220"/>
    </source>
</evidence>
<evidence type="ECO:0000256" key="10">
    <source>
        <dbReference type="PIRNR" id="PIRNR006256"/>
    </source>
</evidence>
<evidence type="ECO:0000256" key="2">
    <source>
        <dbReference type="ARBA" id="ARBA00005614"/>
    </source>
</evidence>
<dbReference type="PANTHER" id="PTHR42959">
    <property type="entry name" value="CARBAMOYLTRANSFERASE"/>
    <property type="match status" value="1"/>
</dbReference>
<dbReference type="EMBL" id="LFVU01000024">
    <property type="protein sequence ID" value="KMT22237.1"/>
    <property type="molecule type" value="Genomic_DNA"/>
</dbReference>
<dbReference type="RefSeq" id="WP_048570327.1">
    <property type="nucleotide sequence ID" value="NZ_LFVU01000024.1"/>
</dbReference>
<dbReference type="Gene3D" id="3.90.870.50">
    <property type="match status" value="1"/>
</dbReference>
<comment type="pathway">
    <text evidence="1">Protein modification; [NiFe] hydrogenase maturation.</text>
</comment>
<dbReference type="Pfam" id="PF22521">
    <property type="entry name" value="HypF_C_2"/>
    <property type="match status" value="1"/>
</dbReference>
<keyword evidence="5" id="KW-0479">Metal-binding</keyword>
<name>A0A0J8D8M6_CLOCY</name>